<reference evidence="2 3" key="1">
    <citation type="submission" date="2019-01" db="EMBL/GenBank/DDBJ databases">
        <title>Genome sequencing of strain 2JSPR-7.</title>
        <authorList>
            <person name="Heo J."/>
            <person name="Kim S.-J."/>
            <person name="Kim J.-S."/>
            <person name="Hong S.-B."/>
            <person name="Kwon S.-W."/>
        </authorList>
    </citation>
    <scope>NUCLEOTIDE SEQUENCE [LARGE SCALE GENOMIC DNA]</scope>
    <source>
        <strain evidence="2 3">2JSPR-7</strain>
    </source>
</reference>
<proteinExistence type="predicted"/>
<name>A0A4P6EQ39_9MICO</name>
<evidence type="ECO:0000256" key="1">
    <source>
        <dbReference type="SAM" id="Phobius"/>
    </source>
</evidence>
<gene>
    <name evidence="2" type="ORF">ET495_12710</name>
</gene>
<dbReference type="AlphaFoldDB" id="A0A4P6EQ39"/>
<feature type="transmembrane region" description="Helical" evidence="1">
    <location>
        <begin position="95"/>
        <end position="114"/>
    </location>
</feature>
<evidence type="ECO:0000313" key="3">
    <source>
        <dbReference type="Proteomes" id="UP000291758"/>
    </source>
</evidence>
<dbReference type="OrthoDB" id="5149253at2"/>
<sequence length="193" mass="20799">MDKVERRVERAIRITPRADRDRYADEWRTDLADAPHYGLAQRDVAKGAVAMAVRLRIRQVEHAFTGGKGALVAAACWVGLALLGVAGLLFGQLPLLAFAAAVAVLATAFAHAGAPSHWSHWLMVASTVVGTCSAMFVWWVAGIRIQDEPVEPMPSEPAIAAWDGAALILLLVSIVGFLTATAIAVSRERRRRP</sequence>
<keyword evidence="1" id="KW-0812">Transmembrane</keyword>
<keyword evidence="3" id="KW-1185">Reference proteome</keyword>
<dbReference type="EMBL" id="CP035495">
    <property type="protein sequence ID" value="QAY63943.1"/>
    <property type="molecule type" value="Genomic_DNA"/>
</dbReference>
<feature type="transmembrane region" description="Helical" evidence="1">
    <location>
        <begin position="69"/>
        <end position="89"/>
    </location>
</feature>
<evidence type="ECO:0000313" key="2">
    <source>
        <dbReference type="EMBL" id="QAY63943.1"/>
    </source>
</evidence>
<dbReference type="Proteomes" id="UP000291758">
    <property type="component" value="Chromosome"/>
</dbReference>
<keyword evidence="1" id="KW-1133">Transmembrane helix</keyword>
<dbReference type="RefSeq" id="WP_129205103.1">
    <property type="nucleotide sequence ID" value="NZ_CP035495.1"/>
</dbReference>
<keyword evidence="1" id="KW-0472">Membrane</keyword>
<feature type="transmembrane region" description="Helical" evidence="1">
    <location>
        <begin position="121"/>
        <end position="141"/>
    </location>
</feature>
<dbReference type="KEGG" id="xyl:ET495_12710"/>
<organism evidence="2 3">
    <name type="scientific">Xylanimonas allomyrinae</name>
    <dbReference type="NCBI Taxonomy" id="2509459"/>
    <lineage>
        <taxon>Bacteria</taxon>
        <taxon>Bacillati</taxon>
        <taxon>Actinomycetota</taxon>
        <taxon>Actinomycetes</taxon>
        <taxon>Micrococcales</taxon>
        <taxon>Promicromonosporaceae</taxon>
        <taxon>Xylanimonas</taxon>
    </lineage>
</organism>
<accession>A0A4P6EQ39</accession>
<protein>
    <submittedName>
        <fullName evidence="2">Uncharacterized protein</fullName>
    </submittedName>
</protein>
<feature type="transmembrane region" description="Helical" evidence="1">
    <location>
        <begin position="161"/>
        <end position="185"/>
    </location>
</feature>